<proteinExistence type="predicted"/>
<dbReference type="SUPFAM" id="SSF53756">
    <property type="entry name" value="UDP-Glycosyltransferase/glycogen phosphorylase"/>
    <property type="match status" value="1"/>
</dbReference>
<dbReference type="GO" id="GO:0016740">
    <property type="term" value="F:transferase activity"/>
    <property type="evidence" value="ECO:0007669"/>
    <property type="project" value="UniProtKB-KW"/>
</dbReference>
<dbReference type="AlphaFoldDB" id="A0A380RUS2"/>
<dbReference type="PANTHER" id="PTHR12526">
    <property type="entry name" value="GLYCOSYLTRANSFERASE"/>
    <property type="match status" value="1"/>
</dbReference>
<dbReference type="EMBL" id="UHJL01000001">
    <property type="protein sequence ID" value="SUQ19256.1"/>
    <property type="molecule type" value="Genomic_DNA"/>
</dbReference>
<sequence>MVGLFCFDGPLYKDKNGVYCNVTLTNEMFSRYFSVVNKLFIVVRTYCTDKTYAEMNMKALTLDNVEIVEVGNFNSIYGMFVEKRKTQKKLENVVEISDLIFARMPSQTSNVVLKIAQKMNKPYLVEVGGCAWDSFWNHGLLGKIIAPYMYFCARKNIKKALFATYVTKNFLQKRYPNNGTTTNCSNVYLPIANDSVLEERIKKINLMDSTHPVFGQAVNSIDVKYKGEHLILRAMQKLRAKGIYAEYQIVGPGTGAFLKQESARLGLSNQLVLVGTLRKDEIEKWYKSIDVYVQPSKQEGLPRSVIEAMNAACPAIGSNIAGIPELLDADCLFEPENIGQIQDAILKLLNSKDDMKKQSKINFEKAKEYELNKIENRRQYVFREYQNSVANVK</sequence>
<name>A0A380RUS2_FIBSU</name>
<dbReference type="Gene3D" id="3.40.50.2000">
    <property type="entry name" value="Glycogen Phosphorylase B"/>
    <property type="match status" value="2"/>
</dbReference>
<dbReference type="Pfam" id="PF00534">
    <property type="entry name" value="Glycos_transf_1"/>
    <property type="match status" value="1"/>
</dbReference>
<dbReference type="PANTHER" id="PTHR12526:SF630">
    <property type="entry name" value="GLYCOSYLTRANSFERASE"/>
    <property type="match status" value="1"/>
</dbReference>
<evidence type="ECO:0000259" key="1">
    <source>
        <dbReference type="Pfam" id="PF00534"/>
    </source>
</evidence>
<dbReference type="Proteomes" id="UP000255423">
    <property type="component" value="Unassembled WGS sequence"/>
</dbReference>
<dbReference type="CDD" id="cd03801">
    <property type="entry name" value="GT4_PimA-like"/>
    <property type="match status" value="1"/>
</dbReference>
<organism evidence="2 3">
    <name type="scientific">Fibrobacter succinogenes</name>
    <name type="common">Bacteroides succinogenes</name>
    <dbReference type="NCBI Taxonomy" id="833"/>
    <lineage>
        <taxon>Bacteria</taxon>
        <taxon>Pseudomonadati</taxon>
        <taxon>Fibrobacterota</taxon>
        <taxon>Fibrobacteria</taxon>
        <taxon>Fibrobacterales</taxon>
        <taxon>Fibrobacteraceae</taxon>
        <taxon>Fibrobacter</taxon>
    </lineage>
</organism>
<dbReference type="RefSeq" id="WP_109571961.1">
    <property type="nucleotide sequence ID" value="NZ_UHJL01000001.1"/>
</dbReference>
<reference evidence="2 3" key="1">
    <citation type="submission" date="2017-08" db="EMBL/GenBank/DDBJ databases">
        <authorList>
            <person name="de Groot N.N."/>
        </authorList>
    </citation>
    <scope>NUCLEOTIDE SEQUENCE [LARGE SCALE GENOMIC DNA]</scope>
    <source>
        <strain evidence="2 3">HM2</strain>
    </source>
</reference>
<protein>
    <submittedName>
        <fullName evidence="2">Glycosyltransferase involved in cell wall bisynthesis</fullName>
    </submittedName>
</protein>
<evidence type="ECO:0000313" key="3">
    <source>
        <dbReference type="Proteomes" id="UP000255423"/>
    </source>
</evidence>
<dbReference type="InterPro" id="IPR001296">
    <property type="entry name" value="Glyco_trans_1"/>
</dbReference>
<keyword evidence="2" id="KW-0808">Transferase</keyword>
<accession>A0A380RUS2</accession>
<evidence type="ECO:0000313" key="2">
    <source>
        <dbReference type="EMBL" id="SUQ19256.1"/>
    </source>
</evidence>
<gene>
    <name evidence="2" type="ORF">SAMN05661053_0486</name>
</gene>
<feature type="domain" description="Glycosyl transferase family 1" evidence="1">
    <location>
        <begin position="223"/>
        <end position="360"/>
    </location>
</feature>